<evidence type="ECO:0000256" key="1">
    <source>
        <dbReference type="SAM" id="MobiDB-lite"/>
    </source>
</evidence>
<sequence length="424" mass="46848">MAVSRRTFVTTALALPAAGAVFGAAYAQADPTDTPKPRTSGPRASEPGDVVGKITTGYQGWFAAAGDGSPIDAWWHWAPDMGRTPSPSNNGIISWPDMRDYDRTYQTDFPALGNGQPATLFSSHDDQTVDTHFRWMAENAIHTAALQRFNPNGHEGPIRDAMTEKVRLAAEAHGVKFYVMYDITDWLAMREEIKVDWTEKMSAYAASSAYAIQNGKPVVGIWGPGFADEKRPFTPEECLDVIRWFQDQGCYVMGGVPTHWRTGDRDSRPGFEEVYHAVDMLSPWMVGRLGTVQELDAFYESNLVPDQAECDASGIDYQPCVMPGNLQEGHRAHGDFMWRMFYNTIRAGAQGLYISMFDEYNEGNQIAKTAETSADVPAGTDFRALDEDGTPCSADYYLRLTGDGGRMLAGEIELTETRPTSPTL</sequence>
<dbReference type="CDD" id="cd11576">
    <property type="entry name" value="GH99_GH71_like_2"/>
    <property type="match status" value="1"/>
</dbReference>
<name>A0A3M2LWY1_9ACTN</name>
<feature type="region of interest" description="Disordered" evidence="1">
    <location>
        <begin position="28"/>
        <end position="50"/>
    </location>
</feature>
<evidence type="ECO:0000256" key="2">
    <source>
        <dbReference type="SAM" id="SignalP"/>
    </source>
</evidence>
<feature type="signal peptide" evidence="2">
    <location>
        <begin position="1"/>
        <end position="29"/>
    </location>
</feature>
<accession>A0A3M2LWY1</accession>
<protein>
    <submittedName>
        <fullName evidence="3">Xylosidase</fullName>
    </submittedName>
</protein>
<evidence type="ECO:0000313" key="3">
    <source>
        <dbReference type="EMBL" id="RMI41941.1"/>
    </source>
</evidence>
<comment type="caution">
    <text evidence="3">The sequence shown here is derived from an EMBL/GenBank/DDBJ whole genome shotgun (WGS) entry which is preliminary data.</text>
</comment>
<reference evidence="3 4" key="1">
    <citation type="submission" date="2018-10" db="EMBL/GenBank/DDBJ databases">
        <title>Isolation, diversity and antifungal activity of actinobacteria from wheat.</title>
        <authorList>
            <person name="Han C."/>
        </authorList>
    </citation>
    <scope>NUCLEOTIDE SEQUENCE [LARGE SCALE GENOMIC DNA]</scope>
    <source>
        <strain evidence="3 4">NEAU-YY642</strain>
    </source>
</reference>
<dbReference type="EMBL" id="RFFJ01000040">
    <property type="protein sequence ID" value="RMI41941.1"/>
    <property type="molecule type" value="Genomic_DNA"/>
</dbReference>
<dbReference type="Proteomes" id="UP000278673">
    <property type="component" value="Unassembled WGS sequence"/>
</dbReference>
<gene>
    <name evidence="3" type="ORF">EBN88_10155</name>
</gene>
<dbReference type="PROSITE" id="PS51318">
    <property type="entry name" value="TAT"/>
    <property type="match status" value="1"/>
</dbReference>
<keyword evidence="4" id="KW-1185">Reference proteome</keyword>
<organism evidence="3 4">
    <name type="scientific">Streptomyces triticirhizae</name>
    <dbReference type="NCBI Taxonomy" id="2483353"/>
    <lineage>
        <taxon>Bacteria</taxon>
        <taxon>Bacillati</taxon>
        <taxon>Actinomycetota</taxon>
        <taxon>Actinomycetes</taxon>
        <taxon>Kitasatosporales</taxon>
        <taxon>Streptomycetaceae</taxon>
        <taxon>Streptomyces</taxon>
    </lineage>
</organism>
<feature type="chain" id="PRO_5017988199" evidence="2">
    <location>
        <begin position="30"/>
        <end position="424"/>
    </location>
</feature>
<keyword evidence="2" id="KW-0732">Signal</keyword>
<dbReference type="InterPro" id="IPR006311">
    <property type="entry name" value="TAT_signal"/>
</dbReference>
<dbReference type="Gene3D" id="3.20.20.80">
    <property type="entry name" value="Glycosidases"/>
    <property type="match status" value="1"/>
</dbReference>
<evidence type="ECO:0000313" key="4">
    <source>
        <dbReference type="Proteomes" id="UP000278673"/>
    </source>
</evidence>
<dbReference type="AlphaFoldDB" id="A0A3M2LWY1"/>
<proteinExistence type="predicted"/>
<dbReference type="RefSeq" id="WP_122183485.1">
    <property type="nucleotide sequence ID" value="NZ_RFFJ01000040.1"/>
</dbReference>